<feature type="transmembrane region" description="Helical" evidence="5">
    <location>
        <begin position="226"/>
        <end position="245"/>
    </location>
</feature>
<dbReference type="InterPro" id="IPR038770">
    <property type="entry name" value="Na+/solute_symporter_sf"/>
</dbReference>
<keyword evidence="7" id="KW-1185">Reference proteome</keyword>
<dbReference type="OrthoDB" id="481541at2"/>
<dbReference type="EMBL" id="MJIL01000039">
    <property type="protein sequence ID" value="OLQ81606.1"/>
    <property type="molecule type" value="Genomic_DNA"/>
</dbReference>
<feature type="transmembrane region" description="Helical" evidence="5">
    <location>
        <begin position="134"/>
        <end position="152"/>
    </location>
</feature>
<evidence type="ECO:0000256" key="2">
    <source>
        <dbReference type="ARBA" id="ARBA00022692"/>
    </source>
</evidence>
<name>A0A1Q9H1L2_9GAMM</name>
<dbReference type="PANTHER" id="PTHR10361:SF28">
    <property type="entry name" value="P3 PROTEIN-RELATED"/>
    <property type="match status" value="1"/>
</dbReference>
<sequence length="281" mass="30025">MSFEIVFNIIVIVFTVANLAAMGLELNLREVQNTLRSPHAIALILVLGWVIGPVLAWLIIRFIPLMEAHAAGLLLISLVPTAPFFPLMVRKARGDINFAGAFMLLTTLGTVLLLPLLAPLLIKGLTVNMWSLAKPLLVLVLLPLLLGGIVRGTSPNAAEKLFPVVKKIGGVSLVLTMVLVLVLYGRDMLGAVGSFAPGALVLFLLAITAISYKISFGLKQQQRSSMALGMCTRNIAAVFAAYFGITNPPPGLFVMILLVIPLAAIVAMVAARLFARQVPTN</sequence>
<feature type="transmembrane region" description="Helical" evidence="5">
    <location>
        <begin position="69"/>
        <end position="89"/>
    </location>
</feature>
<feature type="transmembrane region" description="Helical" evidence="5">
    <location>
        <begin position="6"/>
        <end position="28"/>
    </location>
</feature>
<reference evidence="6 7" key="1">
    <citation type="submission" date="2016-09" db="EMBL/GenBank/DDBJ databases">
        <title>Photobacterium proteolyticum sp. nov. a protease producing bacterium isolated from ocean sediments of Laizhou Bay.</title>
        <authorList>
            <person name="Li Y."/>
        </authorList>
    </citation>
    <scope>NUCLEOTIDE SEQUENCE [LARGE SCALE GENOMIC DNA]</scope>
    <source>
        <strain evidence="6 7">13-12</strain>
    </source>
</reference>
<keyword evidence="4 5" id="KW-0472">Membrane</keyword>
<dbReference type="AlphaFoldDB" id="A0A1Q9H1L2"/>
<comment type="caution">
    <text evidence="6">The sequence shown here is derived from an EMBL/GenBank/DDBJ whole genome shotgun (WGS) entry which is preliminary data.</text>
</comment>
<keyword evidence="3 5" id="KW-1133">Transmembrane helix</keyword>
<feature type="transmembrane region" description="Helical" evidence="5">
    <location>
        <begin position="40"/>
        <end position="63"/>
    </location>
</feature>
<gene>
    <name evidence="6" type="ORF">BIT28_09540</name>
</gene>
<organism evidence="6 7">
    <name type="scientific">Photobacterium proteolyticum</name>
    <dbReference type="NCBI Taxonomy" id="1903952"/>
    <lineage>
        <taxon>Bacteria</taxon>
        <taxon>Pseudomonadati</taxon>
        <taxon>Pseudomonadota</taxon>
        <taxon>Gammaproteobacteria</taxon>
        <taxon>Vibrionales</taxon>
        <taxon>Vibrionaceae</taxon>
        <taxon>Photobacterium</taxon>
    </lineage>
</organism>
<feature type="transmembrane region" description="Helical" evidence="5">
    <location>
        <begin position="191"/>
        <end position="214"/>
    </location>
</feature>
<comment type="subcellular location">
    <subcellularLocation>
        <location evidence="1">Membrane</location>
        <topology evidence="1">Multi-pass membrane protein</topology>
    </subcellularLocation>
</comment>
<evidence type="ECO:0000313" key="7">
    <source>
        <dbReference type="Proteomes" id="UP000186905"/>
    </source>
</evidence>
<proteinExistence type="predicted"/>
<dbReference type="Proteomes" id="UP000186905">
    <property type="component" value="Unassembled WGS sequence"/>
</dbReference>
<dbReference type="InterPro" id="IPR002657">
    <property type="entry name" value="BilAc:Na_symport/Acr3"/>
</dbReference>
<evidence type="ECO:0000256" key="3">
    <source>
        <dbReference type="ARBA" id="ARBA00022989"/>
    </source>
</evidence>
<evidence type="ECO:0000256" key="4">
    <source>
        <dbReference type="ARBA" id="ARBA00023136"/>
    </source>
</evidence>
<protein>
    <recommendedName>
        <fullName evidence="8">Bile acid:sodium symporter</fullName>
    </recommendedName>
</protein>
<dbReference type="InterPro" id="IPR004710">
    <property type="entry name" value="Bilac:Na_transpt"/>
</dbReference>
<evidence type="ECO:0000256" key="1">
    <source>
        <dbReference type="ARBA" id="ARBA00004141"/>
    </source>
</evidence>
<dbReference type="STRING" id="1903952.BIT28_09540"/>
<dbReference type="GO" id="GO:0016020">
    <property type="term" value="C:membrane"/>
    <property type="evidence" value="ECO:0007669"/>
    <property type="project" value="UniProtKB-SubCell"/>
</dbReference>
<dbReference type="Pfam" id="PF01758">
    <property type="entry name" value="SBF"/>
    <property type="match status" value="1"/>
</dbReference>
<evidence type="ECO:0000256" key="5">
    <source>
        <dbReference type="SAM" id="Phobius"/>
    </source>
</evidence>
<dbReference type="Gene3D" id="1.20.1530.20">
    <property type="match status" value="1"/>
</dbReference>
<evidence type="ECO:0000313" key="6">
    <source>
        <dbReference type="EMBL" id="OLQ81606.1"/>
    </source>
</evidence>
<dbReference type="RefSeq" id="WP_075761804.1">
    <property type="nucleotide sequence ID" value="NZ_MJIL01000039.1"/>
</dbReference>
<feature type="transmembrane region" description="Helical" evidence="5">
    <location>
        <begin position="101"/>
        <end position="122"/>
    </location>
</feature>
<keyword evidence="2 5" id="KW-0812">Transmembrane</keyword>
<dbReference type="PANTHER" id="PTHR10361">
    <property type="entry name" value="SODIUM-BILE ACID COTRANSPORTER"/>
    <property type="match status" value="1"/>
</dbReference>
<evidence type="ECO:0008006" key="8">
    <source>
        <dbReference type="Google" id="ProtNLM"/>
    </source>
</evidence>
<accession>A0A1Q9H1L2</accession>
<feature type="transmembrane region" description="Helical" evidence="5">
    <location>
        <begin position="251"/>
        <end position="275"/>
    </location>
</feature>
<feature type="transmembrane region" description="Helical" evidence="5">
    <location>
        <begin position="164"/>
        <end position="185"/>
    </location>
</feature>